<organism evidence="1">
    <name type="scientific">Lepeophtheirus salmonis</name>
    <name type="common">Salmon louse</name>
    <name type="synonym">Caligus salmonis</name>
    <dbReference type="NCBI Taxonomy" id="72036"/>
    <lineage>
        <taxon>Eukaryota</taxon>
        <taxon>Metazoa</taxon>
        <taxon>Ecdysozoa</taxon>
        <taxon>Arthropoda</taxon>
        <taxon>Crustacea</taxon>
        <taxon>Multicrustacea</taxon>
        <taxon>Hexanauplia</taxon>
        <taxon>Copepoda</taxon>
        <taxon>Siphonostomatoida</taxon>
        <taxon>Caligidae</taxon>
        <taxon>Lepeophtheirus</taxon>
    </lineage>
</organism>
<proteinExistence type="predicted"/>
<sequence length="77" mass="8897">MILANVFFKFSVMASSSCISRFLCLDTILKLLLNTLTLIQKLLFFSTHCLHISFHVSNRLFILELHSIEHFIIKING</sequence>
<accession>A0A0K2T1W3</accession>
<name>A0A0K2T1W3_LEPSM</name>
<reference evidence="1" key="1">
    <citation type="submission" date="2014-05" db="EMBL/GenBank/DDBJ databases">
        <authorList>
            <person name="Chronopoulou M."/>
        </authorList>
    </citation>
    <scope>NUCLEOTIDE SEQUENCE</scope>
    <source>
        <tissue evidence="1">Whole organism</tissue>
    </source>
</reference>
<dbReference type="EMBL" id="HACA01002221">
    <property type="protein sequence ID" value="CDW19582.1"/>
    <property type="molecule type" value="Transcribed_RNA"/>
</dbReference>
<evidence type="ECO:0000313" key="1">
    <source>
        <dbReference type="EMBL" id="CDW19582.1"/>
    </source>
</evidence>
<dbReference type="AlphaFoldDB" id="A0A0K2T1W3"/>
<protein>
    <submittedName>
        <fullName evidence="1">Uncharacterized protein</fullName>
    </submittedName>
</protein>